<feature type="non-terminal residue" evidence="14">
    <location>
        <position position="442"/>
    </location>
</feature>
<feature type="domain" description="Fringe-like glycosyltransferase" evidence="13">
    <location>
        <begin position="193"/>
        <end position="255"/>
    </location>
</feature>
<keyword evidence="7" id="KW-0812">Transmembrane</keyword>
<evidence type="ECO:0000256" key="9">
    <source>
        <dbReference type="ARBA" id="ARBA00022968"/>
    </source>
</evidence>
<evidence type="ECO:0000256" key="1">
    <source>
        <dbReference type="ARBA" id="ARBA00004606"/>
    </source>
</evidence>
<keyword evidence="15" id="KW-1185">Reference proteome</keyword>
<evidence type="ECO:0000313" key="15">
    <source>
        <dbReference type="Proteomes" id="UP000799421"/>
    </source>
</evidence>
<evidence type="ECO:0000256" key="8">
    <source>
        <dbReference type="ARBA" id="ARBA00022741"/>
    </source>
</evidence>
<evidence type="ECO:0000256" key="11">
    <source>
        <dbReference type="ARBA" id="ARBA00023136"/>
    </source>
</evidence>
<dbReference type="PANTHER" id="PTHR23033:SF47">
    <property type="entry name" value="APPLE DOMAIN-CONTAINING PROTEIN-RELATED"/>
    <property type="match status" value="1"/>
</dbReference>
<dbReference type="OrthoDB" id="414175at2759"/>
<keyword evidence="6 14" id="KW-0808">Transferase</keyword>
<dbReference type="Proteomes" id="UP000799421">
    <property type="component" value="Unassembled WGS sequence"/>
</dbReference>
<reference evidence="14" key="1">
    <citation type="journal article" date="2020" name="Stud. Mycol.">
        <title>101 Dothideomycetes genomes: a test case for predicting lifestyles and emergence of pathogens.</title>
        <authorList>
            <person name="Haridas S."/>
            <person name="Albert R."/>
            <person name="Binder M."/>
            <person name="Bloem J."/>
            <person name="Labutti K."/>
            <person name="Salamov A."/>
            <person name="Andreopoulos B."/>
            <person name="Baker S."/>
            <person name="Barry K."/>
            <person name="Bills G."/>
            <person name="Bluhm B."/>
            <person name="Cannon C."/>
            <person name="Castanera R."/>
            <person name="Culley D."/>
            <person name="Daum C."/>
            <person name="Ezra D."/>
            <person name="Gonzalez J."/>
            <person name="Henrissat B."/>
            <person name="Kuo A."/>
            <person name="Liang C."/>
            <person name="Lipzen A."/>
            <person name="Lutzoni F."/>
            <person name="Magnuson J."/>
            <person name="Mondo S."/>
            <person name="Nolan M."/>
            <person name="Ohm R."/>
            <person name="Pangilinan J."/>
            <person name="Park H.-J."/>
            <person name="Ramirez L."/>
            <person name="Alfaro M."/>
            <person name="Sun H."/>
            <person name="Tritt A."/>
            <person name="Yoshinaga Y."/>
            <person name="Zwiers L.-H."/>
            <person name="Turgeon B."/>
            <person name="Goodwin S."/>
            <person name="Spatafora J."/>
            <person name="Crous P."/>
            <person name="Grigoriev I."/>
        </authorList>
    </citation>
    <scope>NUCLEOTIDE SEQUENCE</scope>
    <source>
        <strain evidence="14">CBS 480.64</strain>
    </source>
</reference>
<comment type="subcellular location">
    <subcellularLocation>
        <location evidence="1">Membrane</location>
        <topology evidence="1">Single-pass type II membrane protein</topology>
    </subcellularLocation>
</comment>
<dbReference type="EC" id="2.4.1.122" evidence="4"/>
<evidence type="ECO:0000256" key="7">
    <source>
        <dbReference type="ARBA" id="ARBA00022692"/>
    </source>
</evidence>
<dbReference type="Gene3D" id="3.90.550.50">
    <property type="match status" value="1"/>
</dbReference>
<feature type="region of interest" description="Disordered" evidence="12">
    <location>
        <begin position="50"/>
        <end position="73"/>
    </location>
</feature>
<feature type="compositionally biased region" description="Polar residues" evidence="12">
    <location>
        <begin position="58"/>
        <end position="70"/>
    </location>
</feature>
<dbReference type="GO" id="GO:0016263">
    <property type="term" value="F:glycoprotein-N-acetylgalactosamine 3-beta-galactosyltransferase activity"/>
    <property type="evidence" value="ECO:0007669"/>
    <property type="project" value="UniProtKB-EC"/>
</dbReference>
<evidence type="ECO:0000256" key="12">
    <source>
        <dbReference type="SAM" id="MobiDB-lite"/>
    </source>
</evidence>
<evidence type="ECO:0000256" key="4">
    <source>
        <dbReference type="ARBA" id="ARBA00012557"/>
    </source>
</evidence>
<evidence type="ECO:0000256" key="5">
    <source>
        <dbReference type="ARBA" id="ARBA00022676"/>
    </source>
</evidence>
<keyword evidence="5" id="KW-0328">Glycosyltransferase</keyword>
<evidence type="ECO:0000256" key="3">
    <source>
        <dbReference type="ARBA" id="ARBA00006462"/>
    </source>
</evidence>
<organism evidence="14 15">
    <name type="scientific">Piedraia hortae CBS 480.64</name>
    <dbReference type="NCBI Taxonomy" id="1314780"/>
    <lineage>
        <taxon>Eukaryota</taxon>
        <taxon>Fungi</taxon>
        <taxon>Dikarya</taxon>
        <taxon>Ascomycota</taxon>
        <taxon>Pezizomycotina</taxon>
        <taxon>Dothideomycetes</taxon>
        <taxon>Dothideomycetidae</taxon>
        <taxon>Capnodiales</taxon>
        <taxon>Piedraiaceae</taxon>
        <taxon>Piedraia</taxon>
    </lineage>
</organism>
<dbReference type="Pfam" id="PF02434">
    <property type="entry name" value="Fringe"/>
    <property type="match status" value="1"/>
</dbReference>
<dbReference type="GO" id="GO:0016020">
    <property type="term" value="C:membrane"/>
    <property type="evidence" value="ECO:0007669"/>
    <property type="project" value="UniProtKB-SubCell"/>
</dbReference>
<dbReference type="InterPro" id="IPR026050">
    <property type="entry name" value="C1GALT1/C1GALT1_chp1"/>
</dbReference>
<dbReference type="InterPro" id="IPR003378">
    <property type="entry name" value="Fringe-like_glycosylTrfase"/>
</dbReference>
<evidence type="ECO:0000259" key="13">
    <source>
        <dbReference type="Pfam" id="PF02434"/>
    </source>
</evidence>
<evidence type="ECO:0000256" key="10">
    <source>
        <dbReference type="ARBA" id="ARBA00022989"/>
    </source>
</evidence>
<evidence type="ECO:0000313" key="14">
    <source>
        <dbReference type="EMBL" id="KAF2863041.1"/>
    </source>
</evidence>
<dbReference type="PANTHER" id="PTHR23033">
    <property type="entry name" value="BETA1,3-GALACTOSYLTRANSFERASE"/>
    <property type="match status" value="1"/>
</dbReference>
<dbReference type="EMBL" id="MU005963">
    <property type="protein sequence ID" value="KAF2863041.1"/>
    <property type="molecule type" value="Genomic_DNA"/>
</dbReference>
<evidence type="ECO:0000256" key="2">
    <source>
        <dbReference type="ARBA" id="ARBA00004922"/>
    </source>
</evidence>
<accession>A0A6A7C6B3</accession>
<protein>
    <recommendedName>
        <fullName evidence="4">N-acetylgalactosaminide beta-1,3-galactosyltransferase</fullName>
        <ecNumber evidence="4">2.4.1.122</ecNumber>
    </recommendedName>
</protein>
<evidence type="ECO:0000256" key="6">
    <source>
        <dbReference type="ARBA" id="ARBA00022679"/>
    </source>
</evidence>
<name>A0A6A7C6B3_9PEZI</name>
<keyword evidence="8" id="KW-0547">Nucleotide-binding</keyword>
<gene>
    <name evidence="14" type="ORF">K470DRAFT_255552</name>
</gene>
<dbReference type="AlphaFoldDB" id="A0A6A7C6B3"/>
<dbReference type="GO" id="GO:0000166">
    <property type="term" value="F:nucleotide binding"/>
    <property type="evidence" value="ECO:0007669"/>
    <property type="project" value="UniProtKB-KW"/>
</dbReference>
<keyword evidence="9" id="KW-0735">Signal-anchor</keyword>
<sequence length="442" mass="49641">MTAGSSASTLFSARGGAFTRLALLAGILLLLFVYRDAWLPRSPAYQRASAPKPLKAVHNQSSHHNESLATEPNECLNLPGADKVLVMVKTGATELYQKLPIHFVTTLTCIPHFMLFSDLAQGFGPYSVHDAIAGISSHTKETHENDFTLYGTMSTYNGEGRDISYLKGGGGWNLDKWKFFPMLNEAFASAGPGIDWFVMIEADTSLSWTNLLQYLSTMNPDKPLYLGSQNVIGSTTFAHGGSGIVISRAAAQRLRAKRLSTGRDVYDEKWEQTLSEACCGDEVLARALLNVQVPITPAWPLIQGERPSTVDWTRKHWCTPPVTWHHVLPHEIDSLWRFEREWAAKRHTHPYLFRDVFEAFVAPHIAGIRTEWDNLSKDKKFIDPSVASGNERGEEYYLLSEAEKAATTSREMCEEACRRLSERECLQWMWAPGRCFLGRDLR</sequence>
<proteinExistence type="inferred from homology"/>
<comment type="pathway">
    <text evidence="2">Protein modification; protein glycosylation.</text>
</comment>
<comment type="similarity">
    <text evidence="3">Belongs to the glycosyltransferase 31 family. Beta3-Gal-T subfamily.</text>
</comment>
<keyword evidence="10" id="KW-1133">Transmembrane helix</keyword>
<keyword evidence="11" id="KW-0472">Membrane</keyword>